<dbReference type="InterPro" id="IPR035976">
    <property type="entry name" value="Sushi/SCR/CCP_sf"/>
</dbReference>
<accession>A0A0G4FWL9</accession>
<feature type="domain" description="Sushi" evidence="4">
    <location>
        <begin position="488"/>
        <end position="558"/>
    </location>
</feature>
<keyword evidence="3" id="KW-0732">Signal</keyword>
<dbReference type="SUPFAM" id="SSF57535">
    <property type="entry name" value="Complement control module/SCR domain"/>
    <property type="match status" value="2"/>
</dbReference>
<dbReference type="Gene3D" id="2.10.70.10">
    <property type="entry name" value="Complement Module, domain 1"/>
    <property type="match status" value="1"/>
</dbReference>
<dbReference type="InterPro" id="IPR000436">
    <property type="entry name" value="Sushi_SCR_CCP_dom"/>
</dbReference>
<dbReference type="Proteomes" id="UP000041254">
    <property type="component" value="Unassembled WGS sequence"/>
</dbReference>
<organism evidence="5 6">
    <name type="scientific">Vitrella brassicaformis (strain CCMP3155)</name>
    <dbReference type="NCBI Taxonomy" id="1169540"/>
    <lineage>
        <taxon>Eukaryota</taxon>
        <taxon>Sar</taxon>
        <taxon>Alveolata</taxon>
        <taxon>Colpodellida</taxon>
        <taxon>Vitrellaceae</taxon>
        <taxon>Vitrella</taxon>
    </lineage>
</organism>
<dbReference type="OrthoDB" id="416755at2759"/>
<keyword evidence="6" id="KW-1185">Reference proteome</keyword>
<dbReference type="VEuPathDB" id="CryptoDB:Vbra_16381"/>
<dbReference type="InParanoid" id="A0A0G4FWL9"/>
<gene>
    <name evidence="5" type="ORF">Vbra_16381</name>
</gene>
<dbReference type="AlphaFoldDB" id="A0A0G4FWL9"/>
<dbReference type="PhylomeDB" id="A0A0G4FWL9"/>
<dbReference type="PROSITE" id="PS50923">
    <property type="entry name" value="SUSHI"/>
    <property type="match status" value="1"/>
</dbReference>
<reference evidence="5 6" key="1">
    <citation type="submission" date="2014-11" db="EMBL/GenBank/DDBJ databases">
        <authorList>
            <person name="Zhu J."/>
            <person name="Qi W."/>
            <person name="Song R."/>
        </authorList>
    </citation>
    <scope>NUCLEOTIDE SEQUENCE [LARGE SCALE GENOMIC DNA]</scope>
</reference>
<evidence type="ECO:0000313" key="5">
    <source>
        <dbReference type="EMBL" id="CEM19316.1"/>
    </source>
</evidence>
<evidence type="ECO:0000259" key="4">
    <source>
        <dbReference type="PROSITE" id="PS50923"/>
    </source>
</evidence>
<name>A0A0G4FWL9_VITBC</name>
<evidence type="ECO:0000313" key="6">
    <source>
        <dbReference type="Proteomes" id="UP000041254"/>
    </source>
</evidence>
<evidence type="ECO:0000256" key="2">
    <source>
        <dbReference type="SAM" id="MobiDB-lite"/>
    </source>
</evidence>
<feature type="chain" id="PRO_5005189874" description="Sushi domain-containing protein" evidence="3">
    <location>
        <begin position="20"/>
        <end position="1089"/>
    </location>
</feature>
<protein>
    <recommendedName>
        <fullName evidence="4">Sushi domain-containing protein</fullName>
    </recommendedName>
</protein>
<feature type="region of interest" description="Disordered" evidence="2">
    <location>
        <begin position="76"/>
        <end position="107"/>
    </location>
</feature>
<keyword evidence="1" id="KW-1015">Disulfide bond</keyword>
<sequence>MRMVCFLLIALLGCPPSSSFLLGHLASFFRHHNHTQHTAAEEPINRTNVLAAVSRHVNWALQRLWFDDSQGAEGLQADSVSAQNSSDEDTSTGEHASEDLSLRPGHQGRRAFGAVPSLLQIGHRARRARGWRKLVQQTHRPDVTERQCSSMMDEGLTYVGQRVFVRRGERRNGVIRWKNYKRVSSLDASLVPNDTARIGCHLPSFTTPHSLKTQAACLSVLSTRDLDGDEGWTIFVLFSTPSPSSLASVLLDRTTGLQVVVQRDKGEGQGGPVHFGLRVGNDSVVVPTSTDLPVMHAIVIRLVPDPTDTPKLRVWVYRERSLLTAEEGDWITDSRAIDSLHRRGPFVVGCDLYGHHCLHGSMRSLMVRFRPLTGDQVIKGMDEMDAILGRSGYCGNGVVDGGEECDTPEDDGTCSIGCKKLCEPWFEYEAVHQLNRHYIELEGPKTTPTRMPGETRTLRCHLGYSPGHRHTHTQTIVCEHGRWTPPSLNCRRDFALSYQLIAPRDLHVSNHTHDKRHGTVVEVSCREGLQLGEGVPSGPRHVKCIDGEWTSPGLQCFASCGGYPDLGPHYRIEGGSGSVRHGAVRTVTCREPYRSTSGADSAVVYCSHGRWTELDLSCEAPCPRYEAPSPPCVVVNTSRANHTSRPPNMHLGDVRHQGGWIEIGCDRRISAASCHKFGQDCAADPQRIWCLGGRWQKLTLSCHYNCPGLEDFKITNTRARPDLSWPRYTLKYGGNRHGDVTDLTCSDGYVPVNRDMTAQQVRCWEGTYDVIRLDCRAECLSSVPLPLRGYVQIGSDIRHGSRRVVQCDEGEGYGSIIPNMTQETLYCSDGYWSPHSLQCRVWCESQYLQEICQPEQDECTGPYRFEPPLTIADTYPSQFSVDVRCNDAEGYVPTSFEPTGNTSQIDTTETLRCLGDPANPSHSWSDLTLQCAAPCVTDHLLRLGQSIVQRWIYASEETRVINGRLTGDQEIPSSVYHNARVELTCAEGFNSRFLNGSGYPTRQRSLVECRNGQWTDVELECAASCKEYEYPGAGYEVQELPYIGALFHGARRVLRCDPLVASAAGNTTEDSLVCVNGVWTRKTITCKRS</sequence>
<evidence type="ECO:0000256" key="1">
    <source>
        <dbReference type="ARBA" id="ARBA00023157"/>
    </source>
</evidence>
<dbReference type="SMART" id="SM00032">
    <property type="entry name" value="CCP"/>
    <property type="match status" value="6"/>
</dbReference>
<proteinExistence type="predicted"/>
<dbReference type="EMBL" id="CDMY01000510">
    <property type="protein sequence ID" value="CEM19316.1"/>
    <property type="molecule type" value="Genomic_DNA"/>
</dbReference>
<feature type="signal peptide" evidence="3">
    <location>
        <begin position="1"/>
        <end position="19"/>
    </location>
</feature>
<evidence type="ECO:0000256" key="3">
    <source>
        <dbReference type="SAM" id="SignalP"/>
    </source>
</evidence>